<evidence type="ECO:0008006" key="4">
    <source>
        <dbReference type="Google" id="ProtNLM"/>
    </source>
</evidence>
<proteinExistence type="predicted"/>
<reference evidence="2 3" key="1">
    <citation type="submission" date="2017-07" db="EMBL/GenBank/DDBJ databases">
        <title>Leptospira spp. isolated from tropical soils.</title>
        <authorList>
            <person name="Thibeaux R."/>
            <person name="Iraola G."/>
            <person name="Ferres I."/>
            <person name="Bierque E."/>
            <person name="Girault D."/>
            <person name="Soupe-Gilbert M.-E."/>
            <person name="Picardeau M."/>
            <person name="Goarant C."/>
        </authorList>
    </citation>
    <scope>NUCLEOTIDE SEQUENCE [LARGE SCALE GENOMIC DNA]</scope>
    <source>
        <strain evidence="2 3">MCA1-C-A1</strain>
    </source>
</reference>
<organism evidence="2 3">
    <name type="scientific">Leptospira hartskeerlii</name>
    <dbReference type="NCBI Taxonomy" id="2023177"/>
    <lineage>
        <taxon>Bacteria</taxon>
        <taxon>Pseudomonadati</taxon>
        <taxon>Spirochaetota</taxon>
        <taxon>Spirochaetia</taxon>
        <taxon>Leptospirales</taxon>
        <taxon>Leptospiraceae</taxon>
        <taxon>Leptospira</taxon>
    </lineage>
</organism>
<comment type="caution">
    <text evidence="2">The sequence shown here is derived from an EMBL/GenBank/DDBJ whole genome shotgun (WGS) entry which is preliminary data.</text>
</comment>
<gene>
    <name evidence="2" type="ORF">CH357_03975</name>
</gene>
<protein>
    <recommendedName>
        <fullName evidence="4">Prokineticin domain-containing protein</fullName>
    </recommendedName>
</protein>
<dbReference type="EMBL" id="NPDN01000002">
    <property type="protein sequence ID" value="PJZ26659.1"/>
    <property type="molecule type" value="Genomic_DNA"/>
</dbReference>
<evidence type="ECO:0000313" key="2">
    <source>
        <dbReference type="EMBL" id="PJZ26659.1"/>
    </source>
</evidence>
<keyword evidence="3" id="KW-1185">Reference proteome</keyword>
<keyword evidence="1" id="KW-0472">Membrane</keyword>
<evidence type="ECO:0000256" key="1">
    <source>
        <dbReference type="SAM" id="Phobius"/>
    </source>
</evidence>
<dbReference type="AlphaFoldDB" id="A0A2M9XG86"/>
<dbReference type="Proteomes" id="UP000232196">
    <property type="component" value="Unassembled WGS sequence"/>
</dbReference>
<keyword evidence="1" id="KW-0812">Transmembrane</keyword>
<accession>A0A2M9XG86</accession>
<evidence type="ECO:0000313" key="3">
    <source>
        <dbReference type="Proteomes" id="UP000232196"/>
    </source>
</evidence>
<keyword evidence="1" id="KW-1133">Transmembrane helix</keyword>
<feature type="transmembrane region" description="Helical" evidence="1">
    <location>
        <begin position="12"/>
        <end position="32"/>
    </location>
</feature>
<name>A0A2M9XG86_9LEPT</name>
<sequence>MKNENVGNKGEFMRYILVFSILAFFTFGVFAGDRDKGDSCTSDIQCGFGLQCTGGVCTKKPEFDHGSSGKSGKQCNHDGDCIGSGKCVSGSFGKKYCSGN</sequence>